<dbReference type="AlphaFoldDB" id="A0A699S906"/>
<dbReference type="EMBL" id="BKCJ011146274">
    <property type="protein sequence ID" value="GFC93962.1"/>
    <property type="molecule type" value="Genomic_DNA"/>
</dbReference>
<protein>
    <submittedName>
        <fullName evidence="1">Uncharacterized protein</fullName>
    </submittedName>
</protein>
<evidence type="ECO:0000313" key="1">
    <source>
        <dbReference type="EMBL" id="GFC93962.1"/>
    </source>
</evidence>
<name>A0A699S906_TANCI</name>
<reference evidence="1" key="1">
    <citation type="journal article" date="2019" name="Sci. Rep.">
        <title>Draft genome of Tanacetum cinerariifolium, the natural source of mosquito coil.</title>
        <authorList>
            <person name="Yamashiro T."/>
            <person name="Shiraishi A."/>
            <person name="Satake H."/>
            <person name="Nakayama K."/>
        </authorList>
    </citation>
    <scope>NUCLEOTIDE SEQUENCE</scope>
</reference>
<accession>A0A699S906</accession>
<organism evidence="1">
    <name type="scientific">Tanacetum cinerariifolium</name>
    <name type="common">Dalmatian daisy</name>
    <name type="synonym">Chrysanthemum cinerariifolium</name>
    <dbReference type="NCBI Taxonomy" id="118510"/>
    <lineage>
        <taxon>Eukaryota</taxon>
        <taxon>Viridiplantae</taxon>
        <taxon>Streptophyta</taxon>
        <taxon>Embryophyta</taxon>
        <taxon>Tracheophyta</taxon>
        <taxon>Spermatophyta</taxon>
        <taxon>Magnoliopsida</taxon>
        <taxon>eudicotyledons</taxon>
        <taxon>Gunneridae</taxon>
        <taxon>Pentapetalae</taxon>
        <taxon>asterids</taxon>
        <taxon>campanulids</taxon>
        <taxon>Asterales</taxon>
        <taxon>Asteraceae</taxon>
        <taxon>Asteroideae</taxon>
        <taxon>Anthemideae</taxon>
        <taxon>Anthemidinae</taxon>
        <taxon>Tanacetum</taxon>
    </lineage>
</organism>
<proteinExistence type="predicted"/>
<comment type="caution">
    <text evidence="1">The sequence shown here is derived from an EMBL/GenBank/DDBJ whole genome shotgun (WGS) entry which is preliminary data.</text>
</comment>
<gene>
    <name evidence="1" type="ORF">Tci_865932</name>
</gene>
<sequence>MAPVQISSGTEPILMTPRQISSGFTSNQDPATPYVPPTDKELDILFQPMFKEFLEPTGVEIPIASTPGILVPEIPPPIVHQGVPDEDEPVTYAVTNPITNPFAQ</sequence>